<organism evidence="4 5">
    <name type="scientific">Sinocyclocheilus anshuiensis</name>
    <dbReference type="NCBI Taxonomy" id="1608454"/>
    <lineage>
        <taxon>Eukaryota</taxon>
        <taxon>Metazoa</taxon>
        <taxon>Chordata</taxon>
        <taxon>Craniata</taxon>
        <taxon>Vertebrata</taxon>
        <taxon>Euteleostomi</taxon>
        <taxon>Actinopterygii</taxon>
        <taxon>Neopterygii</taxon>
        <taxon>Teleostei</taxon>
        <taxon>Ostariophysi</taxon>
        <taxon>Cypriniformes</taxon>
        <taxon>Cyprinidae</taxon>
        <taxon>Cyprininae</taxon>
        <taxon>Sinocyclocheilus</taxon>
    </lineage>
</organism>
<evidence type="ECO:0000313" key="4">
    <source>
        <dbReference type="Ensembl" id="ENSSANP00000017886.1"/>
    </source>
</evidence>
<proteinExistence type="predicted"/>
<keyword evidence="1 2" id="KW-0694">RNA-binding</keyword>
<dbReference type="InterPro" id="IPR012677">
    <property type="entry name" value="Nucleotide-bd_a/b_plait_sf"/>
</dbReference>
<keyword evidence="5" id="KW-1185">Reference proteome</keyword>
<name>A0A671LCL6_9TELE</name>
<reference evidence="4" key="2">
    <citation type="submission" date="2025-09" db="UniProtKB">
        <authorList>
            <consortium name="Ensembl"/>
        </authorList>
    </citation>
    <scope>IDENTIFICATION</scope>
</reference>
<reference evidence="4" key="1">
    <citation type="submission" date="2025-08" db="UniProtKB">
        <authorList>
            <consortium name="Ensembl"/>
        </authorList>
    </citation>
    <scope>IDENTIFICATION</scope>
</reference>
<dbReference type="Ensembl" id="ENSSANT00000019103.1">
    <property type="protein sequence ID" value="ENSSANP00000017886.1"/>
    <property type="gene ID" value="ENSSANG00000009398.1"/>
</dbReference>
<sequence>CKSQHPLCSGLNFERAALITLTQVNGQRKYGGPPPDGRAQRERGCAFRKVFISQIPRDIYEDRLIPLFQSIGTIYEFRLMMNFSGQNRGFAYAKYGDPVTASAAVMTLHHYRLPEGGCLTVRKSTEKRQLRTALLHLL</sequence>
<evidence type="ECO:0000256" key="1">
    <source>
        <dbReference type="ARBA" id="ARBA00022884"/>
    </source>
</evidence>
<dbReference type="GO" id="GO:0003723">
    <property type="term" value="F:RNA binding"/>
    <property type="evidence" value="ECO:0007669"/>
    <property type="project" value="UniProtKB-UniRule"/>
</dbReference>
<evidence type="ECO:0000256" key="2">
    <source>
        <dbReference type="PROSITE-ProRule" id="PRU00176"/>
    </source>
</evidence>
<dbReference type="PANTHER" id="PTHR21245">
    <property type="entry name" value="HETEROGENEOUS NUCLEAR RIBONUCLEOPROTEIN"/>
    <property type="match status" value="1"/>
</dbReference>
<dbReference type="AlphaFoldDB" id="A0A671LCL6"/>
<dbReference type="Pfam" id="PF00076">
    <property type="entry name" value="RRM_1"/>
    <property type="match status" value="1"/>
</dbReference>
<dbReference type="SMART" id="SM00360">
    <property type="entry name" value="RRM"/>
    <property type="match status" value="1"/>
</dbReference>
<dbReference type="PROSITE" id="PS50102">
    <property type="entry name" value="RRM"/>
    <property type="match status" value="1"/>
</dbReference>
<accession>A0A671LCL6</accession>
<dbReference type="SUPFAM" id="SSF54928">
    <property type="entry name" value="RNA-binding domain, RBD"/>
    <property type="match status" value="1"/>
</dbReference>
<dbReference type="Gene3D" id="3.30.70.330">
    <property type="match status" value="1"/>
</dbReference>
<evidence type="ECO:0000313" key="5">
    <source>
        <dbReference type="Proteomes" id="UP000472260"/>
    </source>
</evidence>
<feature type="domain" description="RRM" evidence="3">
    <location>
        <begin position="48"/>
        <end position="126"/>
    </location>
</feature>
<protein>
    <recommendedName>
        <fullName evidence="3">RRM domain-containing protein</fullName>
    </recommendedName>
</protein>
<dbReference type="InterPro" id="IPR035979">
    <property type="entry name" value="RBD_domain_sf"/>
</dbReference>
<dbReference type="InterPro" id="IPR000504">
    <property type="entry name" value="RRM_dom"/>
</dbReference>
<evidence type="ECO:0000259" key="3">
    <source>
        <dbReference type="PROSITE" id="PS50102"/>
    </source>
</evidence>
<dbReference type="Proteomes" id="UP000472260">
    <property type="component" value="Unassembled WGS sequence"/>
</dbReference>